<name>A0A381RGB8_9ZZZZ</name>
<organism evidence="1">
    <name type="scientific">marine metagenome</name>
    <dbReference type="NCBI Taxonomy" id="408172"/>
    <lineage>
        <taxon>unclassified sequences</taxon>
        <taxon>metagenomes</taxon>
        <taxon>ecological metagenomes</taxon>
    </lineage>
</organism>
<evidence type="ECO:0000313" key="1">
    <source>
        <dbReference type="EMBL" id="SUZ88917.1"/>
    </source>
</evidence>
<dbReference type="AlphaFoldDB" id="A0A381RGB8"/>
<protein>
    <submittedName>
        <fullName evidence="1">Uncharacterized protein</fullName>
    </submittedName>
</protein>
<gene>
    <name evidence="1" type="ORF">METZ01_LOCUS41771</name>
</gene>
<dbReference type="EMBL" id="UINC01001793">
    <property type="protein sequence ID" value="SUZ88917.1"/>
    <property type="molecule type" value="Genomic_DNA"/>
</dbReference>
<accession>A0A381RGB8</accession>
<sequence length="79" mass="8473">MNTLHDAIALLESGDWKAAHTIVQNDDSTNGAWAHGIVHILEGDLKNAGYWYGRAGRELAVGAEVDDEIAALKVSVTDD</sequence>
<proteinExistence type="predicted"/>
<reference evidence="1" key="1">
    <citation type="submission" date="2018-05" db="EMBL/GenBank/DDBJ databases">
        <authorList>
            <person name="Lanie J.A."/>
            <person name="Ng W.-L."/>
            <person name="Kazmierczak K.M."/>
            <person name="Andrzejewski T.M."/>
            <person name="Davidsen T.M."/>
            <person name="Wayne K.J."/>
            <person name="Tettelin H."/>
            <person name="Glass J.I."/>
            <person name="Rusch D."/>
            <person name="Podicherti R."/>
            <person name="Tsui H.-C.T."/>
            <person name="Winkler M.E."/>
        </authorList>
    </citation>
    <scope>NUCLEOTIDE SEQUENCE</scope>
</reference>